<reference evidence="1" key="1">
    <citation type="submission" date="2021-02" db="EMBL/GenBank/DDBJ databases">
        <authorList>
            <consortium name="DOE Joint Genome Institute"/>
            <person name="Ahrendt S."/>
            <person name="Looney B.P."/>
            <person name="Miyauchi S."/>
            <person name="Morin E."/>
            <person name="Drula E."/>
            <person name="Courty P.E."/>
            <person name="Chicoki N."/>
            <person name="Fauchery L."/>
            <person name="Kohler A."/>
            <person name="Kuo A."/>
            <person name="Labutti K."/>
            <person name="Pangilinan J."/>
            <person name="Lipzen A."/>
            <person name="Riley R."/>
            <person name="Andreopoulos W."/>
            <person name="He G."/>
            <person name="Johnson J."/>
            <person name="Barry K.W."/>
            <person name="Grigoriev I.V."/>
            <person name="Nagy L."/>
            <person name="Hibbett D."/>
            <person name="Henrissat B."/>
            <person name="Matheny P.B."/>
            <person name="Labbe J."/>
            <person name="Martin F."/>
        </authorList>
    </citation>
    <scope>NUCLEOTIDE SEQUENCE</scope>
    <source>
        <strain evidence="1">FP105234-sp</strain>
    </source>
</reference>
<evidence type="ECO:0000313" key="1">
    <source>
        <dbReference type="EMBL" id="KAI0047590.1"/>
    </source>
</evidence>
<protein>
    <submittedName>
        <fullName evidence="1">Cytochrome P450</fullName>
    </submittedName>
</protein>
<dbReference type="Proteomes" id="UP000814033">
    <property type="component" value="Unassembled WGS sequence"/>
</dbReference>
<dbReference type="EMBL" id="MU275901">
    <property type="protein sequence ID" value="KAI0047590.1"/>
    <property type="molecule type" value="Genomic_DNA"/>
</dbReference>
<organism evidence="1 2">
    <name type="scientific">Auriscalpium vulgare</name>
    <dbReference type="NCBI Taxonomy" id="40419"/>
    <lineage>
        <taxon>Eukaryota</taxon>
        <taxon>Fungi</taxon>
        <taxon>Dikarya</taxon>
        <taxon>Basidiomycota</taxon>
        <taxon>Agaricomycotina</taxon>
        <taxon>Agaricomycetes</taxon>
        <taxon>Russulales</taxon>
        <taxon>Auriscalpiaceae</taxon>
        <taxon>Auriscalpium</taxon>
    </lineage>
</organism>
<gene>
    <name evidence="1" type="ORF">FA95DRAFT_1207502</name>
</gene>
<name>A0ACB8RUC8_9AGAM</name>
<accession>A0ACB8RUC8</accession>
<sequence length="168" mass="18464">MLAMIAHPAAQARAQAELDAVVWRARAPTAVDLVRPPYVRATVREALHWRPVTPAVLGHRARADGWYEGMFLPAGTILAPSIWAMNREPYSADADAFEPARHVDARGELDTRDEGHVTYGFRRRICVGRGVANASLAMHAAVALWACVRGRAKDERGRDVPVDVDGYT</sequence>
<proteinExistence type="predicted"/>
<evidence type="ECO:0000313" key="2">
    <source>
        <dbReference type="Proteomes" id="UP000814033"/>
    </source>
</evidence>
<keyword evidence="2" id="KW-1185">Reference proteome</keyword>
<comment type="caution">
    <text evidence="1">The sequence shown here is derived from an EMBL/GenBank/DDBJ whole genome shotgun (WGS) entry which is preliminary data.</text>
</comment>
<reference evidence="1" key="2">
    <citation type="journal article" date="2022" name="New Phytol.">
        <title>Evolutionary transition to the ectomycorrhizal habit in the genomes of a hyperdiverse lineage of mushroom-forming fungi.</title>
        <authorList>
            <person name="Looney B."/>
            <person name="Miyauchi S."/>
            <person name="Morin E."/>
            <person name="Drula E."/>
            <person name="Courty P.E."/>
            <person name="Kohler A."/>
            <person name="Kuo A."/>
            <person name="LaButti K."/>
            <person name="Pangilinan J."/>
            <person name="Lipzen A."/>
            <person name="Riley R."/>
            <person name="Andreopoulos W."/>
            <person name="He G."/>
            <person name="Johnson J."/>
            <person name="Nolan M."/>
            <person name="Tritt A."/>
            <person name="Barry K.W."/>
            <person name="Grigoriev I.V."/>
            <person name="Nagy L.G."/>
            <person name="Hibbett D."/>
            <person name="Henrissat B."/>
            <person name="Matheny P.B."/>
            <person name="Labbe J."/>
            <person name="Martin F.M."/>
        </authorList>
    </citation>
    <scope>NUCLEOTIDE SEQUENCE</scope>
    <source>
        <strain evidence="1">FP105234-sp</strain>
    </source>
</reference>